<name>A0A1K2FBE9_STRAR</name>
<dbReference type="RefSeq" id="WP_072489599.1">
    <property type="nucleotide sequence ID" value="NZ_CP108277.1"/>
</dbReference>
<gene>
    <name evidence="1" type="ORF">SAMN02787144_10536</name>
</gene>
<protein>
    <submittedName>
        <fullName evidence="1">Uncharacterized protein</fullName>
    </submittedName>
</protein>
<dbReference type="AlphaFoldDB" id="A0A1K2FBE9"/>
<organism evidence="1 2">
    <name type="scientific">Streptomyces atratus</name>
    <dbReference type="NCBI Taxonomy" id="1893"/>
    <lineage>
        <taxon>Bacteria</taxon>
        <taxon>Bacillati</taxon>
        <taxon>Actinomycetota</taxon>
        <taxon>Actinomycetes</taxon>
        <taxon>Kitasatosporales</taxon>
        <taxon>Streptomycetaceae</taxon>
        <taxon>Streptomyces</taxon>
    </lineage>
</organism>
<dbReference type="STRING" id="1893.SAMN02787144_10536"/>
<evidence type="ECO:0000313" key="2">
    <source>
        <dbReference type="Proteomes" id="UP000181909"/>
    </source>
</evidence>
<dbReference type="OrthoDB" id="3916808at2"/>
<evidence type="ECO:0000313" key="1">
    <source>
        <dbReference type="EMBL" id="SFY44774.1"/>
    </source>
</evidence>
<dbReference type="Proteomes" id="UP000181909">
    <property type="component" value="Unassembled WGS sequence"/>
</dbReference>
<dbReference type="EMBL" id="FPJO01000053">
    <property type="protein sequence ID" value="SFY44774.1"/>
    <property type="molecule type" value="Genomic_DNA"/>
</dbReference>
<reference evidence="1 2" key="1">
    <citation type="submission" date="2016-11" db="EMBL/GenBank/DDBJ databases">
        <authorList>
            <person name="Jaros S."/>
            <person name="Januszkiewicz K."/>
            <person name="Wedrychowicz H."/>
        </authorList>
    </citation>
    <scope>NUCLEOTIDE SEQUENCE [LARGE SCALE GENOMIC DNA]</scope>
    <source>
        <strain evidence="1 2">OK807</strain>
    </source>
</reference>
<accession>A0A1K2FBE9</accession>
<sequence length="283" mass="29865">MGEPAADGSTGTAGWERVRSAAGVLRGQLVRPGGLHRGRAAGIAERLMGVKLGAAQEEALGVWGEVYGKTSGTLHGAAAEEGRAARLYAEVLAAARELLVPLPGRAPRVLELTALEVPGPQEALELARWADPRATAFFFRSRPAPAWLPVLQEHAPHLLLPDGPANGTWPAAVFFEHLAGTDPQAAGEWLAAHAVPVAGTGRPALDAVLRLAGRGLLTPALVRAVLPRPAASEAGELAPYAPSEPRARLGRHAGRRPLEQFHGHRGLVGYVRPHRRGSARRLR</sequence>
<proteinExistence type="predicted"/>